<sequence length="226" mass="26335">MEIIHGKIIDITPEGLLIKAPYTNIDRACLRKYSMVDIGLNDGRYISSEQRKKAYALMNDISEWSGYLPEYVKRLMKTEFVVKRMQSLNKEIFSLSNCDMTTAKEFITYLIDFIIEYDIPTKQPLSELCEDINKYIYMCLLHKKCCICGIKAELHHVTAIGMGRDRTEVFQIGIPVLPLCRKHHTEWHTLGSDTFNAKYHVESVKLTKEIAKKYNLTKKNMEVRKK</sequence>
<dbReference type="AlphaFoldDB" id="A0AAW4UBD6"/>
<dbReference type="InterPro" id="IPR041242">
    <property type="entry name" value="HNHc_6"/>
</dbReference>
<dbReference type="RefSeq" id="WP_091693886.1">
    <property type="nucleotide sequence ID" value="NZ_CAUDDH010000007.1"/>
</dbReference>
<organism evidence="1 2">
    <name type="scientific">Megamonas funiformis</name>
    <dbReference type="NCBI Taxonomy" id="437897"/>
    <lineage>
        <taxon>Bacteria</taxon>
        <taxon>Bacillati</taxon>
        <taxon>Bacillota</taxon>
        <taxon>Negativicutes</taxon>
        <taxon>Selenomonadales</taxon>
        <taxon>Selenomonadaceae</taxon>
        <taxon>Megamonas</taxon>
    </lineage>
</organism>
<name>A0AAW4UBD6_9FIRM</name>
<protein>
    <recommendedName>
        <fullName evidence="3">Phage protein</fullName>
    </recommendedName>
</protein>
<accession>A0AAW4UBD6</accession>
<dbReference type="EMBL" id="JAJCGD010000014">
    <property type="protein sequence ID" value="MCB6828338.1"/>
    <property type="molecule type" value="Genomic_DNA"/>
</dbReference>
<evidence type="ECO:0008006" key="3">
    <source>
        <dbReference type="Google" id="ProtNLM"/>
    </source>
</evidence>
<reference evidence="1" key="1">
    <citation type="submission" date="2021-10" db="EMBL/GenBank/DDBJ databases">
        <title>Collection of gut derived symbiotic bacterial strains cultured from healthy donors.</title>
        <authorList>
            <person name="Lin H."/>
            <person name="Littmann E."/>
            <person name="Claire K."/>
            <person name="Pamer E."/>
        </authorList>
    </citation>
    <scope>NUCLEOTIDE SEQUENCE</scope>
    <source>
        <strain evidence="1">MSK.7.16</strain>
    </source>
</reference>
<proteinExistence type="predicted"/>
<evidence type="ECO:0000313" key="2">
    <source>
        <dbReference type="Proteomes" id="UP001198190"/>
    </source>
</evidence>
<gene>
    <name evidence="1" type="ORF">LIY65_06475</name>
</gene>
<dbReference type="Pfam" id="PF16784">
    <property type="entry name" value="HNHc_6"/>
    <property type="match status" value="1"/>
</dbReference>
<evidence type="ECO:0000313" key="1">
    <source>
        <dbReference type="EMBL" id="MCB6828338.1"/>
    </source>
</evidence>
<dbReference type="Proteomes" id="UP001198190">
    <property type="component" value="Unassembled WGS sequence"/>
</dbReference>
<comment type="caution">
    <text evidence="1">The sequence shown here is derived from an EMBL/GenBank/DDBJ whole genome shotgun (WGS) entry which is preliminary data.</text>
</comment>